<dbReference type="PANTHER" id="PTHR34580">
    <property type="match status" value="1"/>
</dbReference>
<feature type="domain" description="WCX" evidence="2">
    <location>
        <begin position="257"/>
        <end position="330"/>
    </location>
</feature>
<proteinExistence type="predicted"/>
<dbReference type="Pfam" id="PF13280">
    <property type="entry name" value="WYL"/>
    <property type="match status" value="1"/>
</dbReference>
<dbReference type="RefSeq" id="WP_009275694.1">
    <property type="nucleotide sequence ID" value="NZ_JAHONQ010000077.1"/>
</dbReference>
<feature type="domain" description="WYL" evidence="1">
    <location>
        <begin position="155"/>
        <end position="222"/>
    </location>
</feature>
<evidence type="ECO:0000313" key="4">
    <source>
        <dbReference type="Proteomes" id="UP001199363"/>
    </source>
</evidence>
<evidence type="ECO:0000259" key="1">
    <source>
        <dbReference type="Pfam" id="PF13280"/>
    </source>
</evidence>
<dbReference type="AlphaFoldDB" id="A0AAW4USW2"/>
<dbReference type="InterPro" id="IPR057727">
    <property type="entry name" value="WCX_dom"/>
</dbReference>
<sequence>MPTNKNAAIRYQTLDKCFRDRRHKYYIEDLIDKCDEAIYYYNGIGGVSRRQIFEDIKFMESETGWSVPLERKQDGRRVYYRYSDPNFTINAQPLTEEEATQLRSVIITLNRFKGLPSNEWVEEVISNLEWRFGLREKNENILGFEQNPYLKGLNFLSDIIDAAINHQAIRIIYRNYKNYDNERNVIVHPWYIKQYNNRWFLMAYDAEANRISNFALDRIQEIGIEEDVDFISNDQIDFEHYFDDVFGVTIPPDDVEKISVVLQFSKRQYPYIVSKPIHHTQKIIDDEECILSVELRPTYEFTQLILSFGYDVKVLEPETYKQEIITNIRRNLQNYDIMQIDCTSQEQFCKKQSNE</sequence>
<evidence type="ECO:0000259" key="2">
    <source>
        <dbReference type="Pfam" id="PF25583"/>
    </source>
</evidence>
<dbReference type="InterPro" id="IPR051534">
    <property type="entry name" value="CBASS_pafABC_assoc_protein"/>
</dbReference>
<protein>
    <submittedName>
        <fullName evidence="3">WYL domain-containing protein</fullName>
    </submittedName>
</protein>
<name>A0AAW4USW2_PHOVU</name>
<evidence type="ECO:0000313" key="3">
    <source>
        <dbReference type="EMBL" id="MCB7280980.1"/>
    </source>
</evidence>
<organism evidence="3 4">
    <name type="scientific">Phocaeicola vulgatus</name>
    <name type="common">Bacteroides vulgatus</name>
    <dbReference type="NCBI Taxonomy" id="821"/>
    <lineage>
        <taxon>Bacteria</taxon>
        <taxon>Pseudomonadati</taxon>
        <taxon>Bacteroidota</taxon>
        <taxon>Bacteroidia</taxon>
        <taxon>Bacteroidales</taxon>
        <taxon>Bacteroidaceae</taxon>
        <taxon>Phocaeicola</taxon>
    </lineage>
</organism>
<gene>
    <name evidence="3" type="ORF">LI282_08015</name>
</gene>
<comment type="caution">
    <text evidence="3">The sequence shown here is derived from an EMBL/GenBank/DDBJ whole genome shotgun (WGS) entry which is preliminary data.</text>
</comment>
<dbReference type="Pfam" id="PF25583">
    <property type="entry name" value="WCX"/>
    <property type="match status" value="1"/>
</dbReference>
<dbReference type="PROSITE" id="PS52050">
    <property type="entry name" value="WYL"/>
    <property type="match status" value="1"/>
</dbReference>
<dbReference type="InterPro" id="IPR026881">
    <property type="entry name" value="WYL_dom"/>
</dbReference>
<reference evidence="3" key="1">
    <citation type="submission" date="2021-10" db="EMBL/GenBank/DDBJ databases">
        <title>Collection of gut derived symbiotic bacterial strains cultured from healthy donors.</title>
        <authorList>
            <person name="Lin H."/>
            <person name="Littmann E."/>
            <person name="Kohout C."/>
            <person name="Pamer E.G."/>
        </authorList>
    </citation>
    <scope>NUCLEOTIDE SEQUENCE</scope>
    <source>
        <strain evidence="3">DFI.1.167</strain>
    </source>
</reference>
<dbReference type="PANTHER" id="PTHR34580:SF9">
    <property type="entry name" value="SLL5097 PROTEIN"/>
    <property type="match status" value="1"/>
</dbReference>
<dbReference type="EMBL" id="JAJCQG010000021">
    <property type="protein sequence ID" value="MCB7280980.1"/>
    <property type="molecule type" value="Genomic_DNA"/>
</dbReference>
<dbReference type="Proteomes" id="UP001199363">
    <property type="component" value="Unassembled WGS sequence"/>
</dbReference>
<accession>A0AAW4USW2</accession>